<feature type="transmembrane region" description="Helical" evidence="1">
    <location>
        <begin position="26"/>
        <end position="45"/>
    </location>
</feature>
<sequence>MRSQSQIYSRYFTYVKSFTKIPVVRTYGSTIFTLIMSVVFILFAIKPTVETILVLQKKLADSNQTLEKLIQKGNDLSLARQNYENLGQSTLSKLSSAIPDKPDLKSITQALESTSQKYNASISALQIEPQVFESSNPEALGTIAEIGFTFNTTGTYQNLISLLQDIYISSRLISIDNLSLSQLSEGSGLTMSITGKVYYLK</sequence>
<name>A0A1F5JWM2_9BACT</name>
<evidence type="ECO:0000256" key="1">
    <source>
        <dbReference type="SAM" id="Phobius"/>
    </source>
</evidence>
<accession>A0A1F5JWM2</accession>
<keyword evidence="1" id="KW-1133">Transmembrane helix</keyword>
<evidence type="ECO:0000313" key="3">
    <source>
        <dbReference type="Proteomes" id="UP000176902"/>
    </source>
</evidence>
<dbReference type="InterPro" id="IPR014717">
    <property type="entry name" value="Transl_elong_EF1B/ribsomal_bS6"/>
</dbReference>
<dbReference type="AlphaFoldDB" id="A0A1F5JWM2"/>
<evidence type="ECO:0008006" key="4">
    <source>
        <dbReference type="Google" id="ProtNLM"/>
    </source>
</evidence>
<evidence type="ECO:0000313" key="2">
    <source>
        <dbReference type="EMBL" id="OGE32994.1"/>
    </source>
</evidence>
<dbReference type="Pfam" id="PF04350">
    <property type="entry name" value="PilO"/>
    <property type="match status" value="1"/>
</dbReference>
<proteinExistence type="predicted"/>
<dbReference type="Gene3D" id="3.30.70.60">
    <property type="match status" value="1"/>
</dbReference>
<keyword evidence="1" id="KW-0812">Transmembrane</keyword>
<organism evidence="2 3">
    <name type="scientific">Candidatus Daviesbacteria bacterium RIFCSPHIGHO2_02_FULL_36_13</name>
    <dbReference type="NCBI Taxonomy" id="1797768"/>
    <lineage>
        <taxon>Bacteria</taxon>
        <taxon>Candidatus Daviesiibacteriota</taxon>
    </lineage>
</organism>
<dbReference type="EMBL" id="MFCV01000017">
    <property type="protein sequence ID" value="OGE32994.1"/>
    <property type="molecule type" value="Genomic_DNA"/>
</dbReference>
<dbReference type="InterPro" id="IPR007445">
    <property type="entry name" value="PilO"/>
</dbReference>
<comment type="caution">
    <text evidence="2">The sequence shown here is derived from an EMBL/GenBank/DDBJ whole genome shotgun (WGS) entry which is preliminary data.</text>
</comment>
<gene>
    <name evidence="2" type="ORF">A3C59_02765</name>
</gene>
<dbReference type="GO" id="GO:0043683">
    <property type="term" value="P:type IV pilus assembly"/>
    <property type="evidence" value="ECO:0007669"/>
    <property type="project" value="InterPro"/>
</dbReference>
<dbReference type="GO" id="GO:0043107">
    <property type="term" value="P:type IV pilus-dependent motility"/>
    <property type="evidence" value="ECO:0007669"/>
    <property type="project" value="InterPro"/>
</dbReference>
<dbReference type="STRING" id="1797768.A3C59_02765"/>
<reference evidence="2 3" key="1">
    <citation type="journal article" date="2016" name="Nat. Commun.">
        <title>Thousands of microbial genomes shed light on interconnected biogeochemical processes in an aquifer system.</title>
        <authorList>
            <person name="Anantharaman K."/>
            <person name="Brown C.T."/>
            <person name="Hug L.A."/>
            <person name="Sharon I."/>
            <person name="Castelle C.J."/>
            <person name="Probst A.J."/>
            <person name="Thomas B.C."/>
            <person name="Singh A."/>
            <person name="Wilkins M.J."/>
            <person name="Karaoz U."/>
            <person name="Brodie E.L."/>
            <person name="Williams K.H."/>
            <person name="Hubbard S.S."/>
            <person name="Banfield J.F."/>
        </authorList>
    </citation>
    <scope>NUCLEOTIDE SEQUENCE [LARGE SCALE GENOMIC DNA]</scope>
</reference>
<protein>
    <recommendedName>
        <fullName evidence="4">Type 4a pilus biogenesis protein PilO</fullName>
    </recommendedName>
</protein>
<keyword evidence="1" id="KW-0472">Membrane</keyword>
<dbReference type="Proteomes" id="UP000176902">
    <property type="component" value="Unassembled WGS sequence"/>
</dbReference>